<dbReference type="AlphaFoldDB" id="A0AAE0T550"/>
<feature type="domain" description="EIF3F/CSN6-like C-terminal" evidence="1">
    <location>
        <begin position="3"/>
        <end position="35"/>
    </location>
</feature>
<dbReference type="InterPro" id="IPR024969">
    <property type="entry name" value="EIF3F/CSN6-like_C"/>
</dbReference>
<reference evidence="2" key="2">
    <citation type="journal article" date="2021" name="Genome Biol. Evol.">
        <title>Developing a high-quality reference genome for a parasitic bivalve with doubly uniparental inheritance (Bivalvia: Unionida).</title>
        <authorList>
            <person name="Smith C.H."/>
        </authorList>
    </citation>
    <scope>NUCLEOTIDE SEQUENCE</scope>
    <source>
        <strain evidence="2">CHS0354</strain>
        <tissue evidence="2">Mantle</tissue>
    </source>
</reference>
<proteinExistence type="predicted"/>
<evidence type="ECO:0000313" key="2">
    <source>
        <dbReference type="EMBL" id="KAK3603776.1"/>
    </source>
</evidence>
<name>A0AAE0T550_9BIVA</name>
<organism evidence="2 3">
    <name type="scientific">Potamilus streckersoni</name>
    <dbReference type="NCBI Taxonomy" id="2493646"/>
    <lineage>
        <taxon>Eukaryota</taxon>
        <taxon>Metazoa</taxon>
        <taxon>Spiralia</taxon>
        <taxon>Lophotrochozoa</taxon>
        <taxon>Mollusca</taxon>
        <taxon>Bivalvia</taxon>
        <taxon>Autobranchia</taxon>
        <taxon>Heteroconchia</taxon>
        <taxon>Palaeoheterodonta</taxon>
        <taxon>Unionida</taxon>
        <taxon>Unionoidea</taxon>
        <taxon>Unionidae</taxon>
        <taxon>Ambleminae</taxon>
        <taxon>Lampsilini</taxon>
        <taxon>Potamilus</taxon>
    </lineage>
</organism>
<reference evidence="2" key="1">
    <citation type="journal article" date="2021" name="Genome Biol. Evol.">
        <title>A High-Quality Reference Genome for a Parasitic Bivalve with Doubly Uniparental Inheritance (Bivalvia: Unionida).</title>
        <authorList>
            <person name="Smith C.H."/>
        </authorList>
    </citation>
    <scope>NUCLEOTIDE SEQUENCE</scope>
    <source>
        <strain evidence="2">CHS0354</strain>
    </source>
</reference>
<dbReference type="Proteomes" id="UP001195483">
    <property type="component" value="Unassembled WGS sequence"/>
</dbReference>
<dbReference type="EMBL" id="JAEAOA010002358">
    <property type="protein sequence ID" value="KAK3603776.1"/>
    <property type="molecule type" value="Genomic_DNA"/>
</dbReference>
<reference evidence="2" key="3">
    <citation type="submission" date="2023-05" db="EMBL/GenBank/DDBJ databases">
        <authorList>
            <person name="Smith C.H."/>
        </authorList>
    </citation>
    <scope>NUCLEOTIDE SEQUENCE</scope>
    <source>
        <strain evidence="2">CHS0354</strain>
        <tissue evidence="2">Mantle</tissue>
    </source>
</reference>
<protein>
    <recommendedName>
        <fullName evidence="1">EIF3F/CSN6-like C-terminal domain-containing protein</fullName>
    </recommendedName>
</protein>
<evidence type="ECO:0000313" key="3">
    <source>
        <dbReference type="Proteomes" id="UP001195483"/>
    </source>
</evidence>
<comment type="caution">
    <text evidence="2">The sequence shown here is derived from an EMBL/GenBank/DDBJ whole genome shotgun (WGS) entry which is preliminary data.</text>
</comment>
<evidence type="ECO:0000259" key="1">
    <source>
        <dbReference type="Pfam" id="PF13012"/>
    </source>
</evidence>
<sequence>MGLKGLDTQVSDINSYLQKVTSGQLPINHQIIYQLIIKRLVCMFLSSKYNLQKLDSNSC</sequence>
<dbReference type="Pfam" id="PF13012">
    <property type="entry name" value="MitMem_reg"/>
    <property type="match status" value="1"/>
</dbReference>
<gene>
    <name evidence="2" type="ORF">CHS0354_042776</name>
</gene>
<accession>A0AAE0T550</accession>
<keyword evidence="3" id="KW-1185">Reference proteome</keyword>